<accession>V6SM91</accession>
<reference evidence="3 4" key="1">
    <citation type="submission" date="2013-08" db="EMBL/GenBank/DDBJ databases">
        <title>Flavobacterium limnosediminis JC2902 genome sequencing.</title>
        <authorList>
            <person name="Lee K."/>
            <person name="Yi H."/>
            <person name="Park S."/>
            <person name="Chun J."/>
        </authorList>
    </citation>
    <scope>NUCLEOTIDE SEQUENCE [LARGE SCALE GENOMIC DNA]</scope>
    <source>
        <strain evidence="3 4">JC2902</strain>
    </source>
</reference>
<keyword evidence="1" id="KW-0732">Signal</keyword>
<evidence type="ECO:0000259" key="2">
    <source>
        <dbReference type="Pfam" id="PF18962"/>
    </source>
</evidence>
<proteinExistence type="predicted"/>
<gene>
    <name evidence="3" type="ORF">FLJC2902T_20570</name>
</gene>
<dbReference type="Proteomes" id="UP000018004">
    <property type="component" value="Unassembled WGS sequence"/>
</dbReference>
<organism evidence="3 4">
    <name type="scientific">Flavobacterium limnosediminis JC2902</name>
    <dbReference type="NCBI Taxonomy" id="1341181"/>
    <lineage>
        <taxon>Bacteria</taxon>
        <taxon>Pseudomonadati</taxon>
        <taxon>Bacteroidota</taxon>
        <taxon>Flavobacteriia</taxon>
        <taxon>Flavobacteriales</taxon>
        <taxon>Flavobacteriaceae</taxon>
        <taxon>Flavobacterium</taxon>
    </lineage>
</organism>
<evidence type="ECO:0000313" key="3">
    <source>
        <dbReference type="EMBL" id="ESU27352.1"/>
    </source>
</evidence>
<dbReference type="PATRIC" id="fig|1341181.4.peg.2019"/>
<dbReference type="STRING" id="1341181.FLJC2902T_20570"/>
<keyword evidence="4" id="KW-1185">Reference proteome</keyword>
<comment type="caution">
    <text evidence="3">The sequence shown here is derived from an EMBL/GenBank/DDBJ whole genome shotgun (WGS) entry which is preliminary data.</text>
</comment>
<evidence type="ECO:0000313" key="4">
    <source>
        <dbReference type="Proteomes" id="UP000018004"/>
    </source>
</evidence>
<sequence length="527" mass="56778">MNIIAPKLLYVNKTHILWNLKFKIMKKIIPAVFYLFCLAAIAQVPPVQWQKTFGGSSIDHASSVQLTQDGGYIIAGGWSFDYCGQGSGSFNGAALKIDGLGNLKWHTCLELPGMDYSVSIQAVPSGGFIMLSVTDYNAFDFILDPHVMKISDSGDIEWNALYTDFNSFGVMNVDFWDTWPKGSIQNTPDGGYIVAGSKDSDFFNFPYIPDCAIMKLNSTGAVQWENYIGSSNEEFASSIQNTPDGNYIFAGGTKSFSDNHGLIDFYVVKINNEGTVIWQKRLGGAGNEIATSVQVTSDGGYIVAGYTTSNNGNVSGNHGGSDVWVVKLDSNGTILWQKCLGGTGNERASSIQTASDGGYIVAGHTNSNDGNVSGNHGDFDAWVVKLDSNGTIRWQKCFGGSAADYASSIQVTTDGGYIFAGETYSNDGDVASINGGSDIWVVKLGPENLSAASFDSSNIRLHPNPVNDFLHFSEELQTIAIFTINSQKIIQATNVEKIDLSALPAGMYFIKIENNAGNISVSKILKN</sequence>
<dbReference type="NCBIfam" id="TIGR04183">
    <property type="entry name" value="Por_Secre_tail"/>
    <property type="match status" value="1"/>
</dbReference>
<dbReference type="PANTHER" id="PTHR42754:SF1">
    <property type="entry name" value="LIPOPROTEIN"/>
    <property type="match status" value="1"/>
</dbReference>
<evidence type="ECO:0000256" key="1">
    <source>
        <dbReference type="ARBA" id="ARBA00022729"/>
    </source>
</evidence>
<dbReference type="Pfam" id="PF18962">
    <property type="entry name" value="Por_Secre_tail"/>
    <property type="match status" value="1"/>
</dbReference>
<dbReference type="EMBL" id="AVGG01000011">
    <property type="protein sequence ID" value="ESU27352.1"/>
    <property type="molecule type" value="Genomic_DNA"/>
</dbReference>
<dbReference type="InterPro" id="IPR026444">
    <property type="entry name" value="Secre_tail"/>
</dbReference>
<protein>
    <recommendedName>
        <fullName evidence="2">Secretion system C-terminal sorting domain-containing protein</fullName>
    </recommendedName>
</protein>
<name>V6SM91_9FLAO</name>
<dbReference type="eggNOG" id="COG3291">
    <property type="taxonomic scope" value="Bacteria"/>
</dbReference>
<dbReference type="PANTHER" id="PTHR42754">
    <property type="entry name" value="ENDOGLUCANASE"/>
    <property type="match status" value="1"/>
</dbReference>
<feature type="domain" description="Secretion system C-terminal sorting" evidence="2">
    <location>
        <begin position="462"/>
        <end position="524"/>
    </location>
</feature>
<dbReference type="AlphaFoldDB" id="V6SM91"/>
<dbReference type="SUPFAM" id="SSF82171">
    <property type="entry name" value="DPP6 N-terminal domain-like"/>
    <property type="match status" value="1"/>
</dbReference>